<dbReference type="InterPro" id="IPR001245">
    <property type="entry name" value="Ser-Thr/Tyr_kinase_cat_dom"/>
</dbReference>
<evidence type="ECO:0000256" key="4">
    <source>
        <dbReference type="ARBA" id="ARBA00022777"/>
    </source>
</evidence>
<keyword evidence="6" id="KW-0040">ANK repeat</keyword>
<feature type="compositionally biased region" description="Polar residues" evidence="7">
    <location>
        <begin position="58"/>
        <end position="67"/>
    </location>
</feature>
<dbReference type="SMART" id="SM00248">
    <property type="entry name" value="ANK"/>
    <property type="match status" value="2"/>
</dbReference>
<evidence type="ECO:0000313" key="10">
    <source>
        <dbReference type="Proteomes" id="UP000036987"/>
    </source>
</evidence>
<dbReference type="GO" id="GO:0007165">
    <property type="term" value="P:signal transduction"/>
    <property type="evidence" value="ECO:0000318"/>
    <property type="project" value="GO_Central"/>
</dbReference>
<dbReference type="PANTHER" id="PTHR44329">
    <property type="entry name" value="SERINE/THREONINE-PROTEIN KINASE TNNI3K-RELATED"/>
    <property type="match status" value="1"/>
</dbReference>
<dbReference type="AlphaFoldDB" id="A0A0K9NR99"/>
<dbReference type="InterPro" id="IPR011009">
    <property type="entry name" value="Kinase-like_dom_sf"/>
</dbReference>
<evidence type="ECO:0000256" key="1">
    <source>
        <dbReference type="ARBA" id="ARBA00005843"/>
    </source>
</evidence>
<accession>A0A0K9NR99</accession>
<dbReference type="PANTHER" id="PTHR44329:SF7">
    <property type="entry name" value="OS02G0608500 PROTEIN"/>
    <property type="match status" value="1"/>
</dbReference>
<sequence>MDFVDLLKCNISRRFSTGSIDESFDLSRLIFHRQFSFDRLHSKNNNNDNNKTNNNENSAGAGTSGNASRFTYGRQSSLVPEINRRVLREVELKVPGNLNSTMHLLFLSCHGDVDGVKALLDDGIDVNNIDLDGRTALHIAACEENVEVVRLLFSRGANINARDRWGIKHDPKEVPEYELNPGELHFPRDGFIKLARWNGTIVVVKIQHKKGHSDLNIMYGNGFRHELTMLERMRHPNVVQFVGAVIQNQPMMIVSEYHPKGDLRSYLQKKGRLQPYKALIYALNIARGMNYLHECKPYPIIHCDLNPTNVLLDIAGQCKISGFGLIKMSRISSDKEKLANYASDIDTSSLYIAPEVYRNEVFDRSADAFSFGLILYEIIARAPAFHPKAPEDVAMMISLQGLRPSFKTKIKSCPLDLKEID</sequence>
<dbReference type="Gene3D" id="1.25.40.20">
    <property type="entry name" value="Ankyrin repeat-containing domain"/>
    <property type="match status" value="1"/>
</dbReference>
<keyword evidence="3" id="KW-0547">Nucleotide-binding</keyword>
<dbReference type="OMA" id="ANCHRIN"/>
<dbReference type="SUPFAM" id="SSF56112">
    <property type="entry name" value="Protein kinase-like (PK-like)"/>
    <property type="match status" value="1"/>
</dbReference>
<dbReference type="InterPro" id="IPR036770">
    <property type="entry name" value="Ankyrin_rpt-contain_sf"/>
</dbReference>
<dbReference type="PROSITE" id="PS50297">
    <property type="entry name" value="ANK_REP_REGION"/>
    <property type="match status" value="1"/>
</dbReference>
<organism evidence="9 10">
    <name type="scientific">Zostera marina</name>
    <name type="common">Eelgrass</name>
    <dbReference type="NCBI Taxonomy" id="29655"/>
    <lineage>
        <taxon>Eukaryota</taxon>
        <taxon>Viridiplantae</taxon>
        <taxon>Streptophyta</taxon>
        <taxon>Embryophyta</taxon>
        <taxon>Tracheophyta</taxon>
        <taxon>Spermatophyta</taxon>
        <taxon>Magnoliopsida</taxon>
        <taxon>Liliopsida</taxon>
        <taxon>Zosteraceae</taxon>
        <taxon>Zostera</taxon>
    </lineage>
</organism>
<dbReference type="InterPro" id="IPR002110">
    <property type="entry name" value="Ankyrin_rpt"/>
</dbReference>
<dbReference type="STRING" id="29655.A0A0K9NR99"/>
<evidence type="ECO:0000313" key="9">
    <source>
        <dbReference type="EMBL" id="KMZ58520.1"/>
    </source>
</evidence>
<feature type="repeat" description="ANK" evidence="6">
    <location>
        <begin position="132"/>
        <end position="164"/>
    </location>
</feature>
<evidence type="ECO:0000256" key="7">
    <source>
        <dbReference type="SAM" id="MobiDB-lite"/>
    </source>
</evidence>
<keyword evidence="5" id="KW-0067">ATP-binding</keyword>
<evidence type="ECO:0000256" key="2">
    <source>
        <dbReference type="ARBA" id="ARBA00022679"/>
    </source>
</evidence>
<dbReference type="InterPro" id="IPR051681">
    <property type="entry name" value="Ser/Thr_Kinases-Pseudokinases"/>
</dbReference>
<proteinExistence type="inferred from homology"/>
<dbReference type="SUPFAM" id="SSF48403">
    <property type="entry name" value="Ankyrin repeat"/>
    <property type="match status" value="1"/>
</dbReference>
<reference evidence="10" key="1">
    <citation type="journal article" date="2016" name="Nature">
        <title>The genome of the seagrass Zostera marina reveals angiosperm adaptation to the sea.</title>
        <authorList>
            <person name="Olsen J.L."/>
            <person name="Rouze P."/>
            <person name="Verhelst B."/>
            <person name="Lin Y.-C."/>
            <person name="Bayer T."/>
            <person name="Collen J."/>
            <person name="Dattolo E."/>
            <person name="De Paoli E."/>
            <person name="Dittami S."/>
            <person name="Maumus F."/>
            <person name="Michel G."/>
            <person name="Kersting A."/>
            <person name="Lauritano C."/>
            <person name="Lohaus R."/>
            <person name="Toepel M."/>
            <person name="Tonon T."/>
            <person name="Vanneste K."/>
            <person name="Amirebrahimi M."/>
            <person name="Brakel J."/>
            <person name="Bostroem C."/>
            <person name="Chovatia M."/>
            <person name="Grimwood J."/>
            <person name="Jenkins J.W."/>
            <person name="Jueterbock A."/>
            <person name="Mraz A."/>
            <person name="Stam W.T."/>
            <person name="Tice H."/>
            <person name="Bornberg-Bauer E."/>
            <person name="Green P.J."/>
            <person name="Pearson G.A."/>
            <person name="Procaccini G."/>
            <person name="Duarte C.M."/>
            <person name="Schmutz J."/>
            <person name="Reusch T.B.H."/>
            <person name="Van de Peer Y."/>
        </authorList>
    </citation>
    <scope>NUCLEOTIDE SEQUENCE [LARGE SCALE GENOMIC DNA]</scope>
    <source>
        <strain evidence="10">cv. Finnish</strain>
    </source>
</reference>
<dbReference type="PROSITE" id="PS50011">
    <property type="entry name" value="PROTEIN_KINASE_DOM"/>
    <property type="match status" value="1"/>
</dbReference>
<evidence type="ECO:0000256" key="6">
    <source>
        <dbReference type="PROSITE-ProRule" id="PRU00023"/>
    </source>
</evidence>
<dbReference type="GO" id="GO:0005524">
    <property type="term" value="F:ATP binding"/>
    <property type="evidence" value="ECO:0007669"/>
    <property type="project" value="UniProtKB-KW"/>
</dbReference>
<evidence type="ECO:0000259" key="8">
    <source>
        <dbReference type="PROSITE" id="PS50011"/>
    </source>
</evidence>
<dbReference type="Gene3D" id="1.10.510.10">
    <property type="entry name" value="Transferase(Phosphotransferase) domain 1"/>
    <property type="match status" value="1"/>
</dbReference>
<comment type="caution">
    <text evidence="9">The sequence shown here is derived from an EMBL/GenBank/DDBJ whole genome shotgun (WGS) entry which is preliminary data.</text>
</comment>
<feature type="region of interest" description="Disordered" evidence="7">
    <location>
        <begin position="42"/>
        <end position="67"/>
    </location>
</feature>
<name>A0A0K9NR99_ZOSMR</name>
<dbReference type="FunFam" id="3.30.200.20:FF:000180">
    <property type="entry name" value="serine/threonine-protein kinase STY46-like"/>
    <property type="match status" value="1"/>
</dbReference>
<evidence type="ECO:0000256" key="5">
    <source>
        <dbReference type="ARBA" id="ARBA00022840"/>
    </source>
</evidence>
<protein>
    <submittedName>
        <fullName evidence="9">Protein kinase family protein</fullName>
    </submittedName>
</protein>
<dbReference type="OrthoDB" id="4062651at2759"/>
<dbReference type="EMBL" id="LFYR01001927">
    <property type="protein sequence ID" value="KMZ58520.1"/>
    <property type="molecule type" value="Genomic_DNA"/>
</dbReference>
<dbReference type="Pfam" id="PF12796">
    <property type="entry name" value="Ank_2"/>
    <property type="match status" value="1"/>
</dbReference>
<keyword evidence="2" id="KW-0808">Transferase</keyword>
<dbReference type="Pfam" id="PF07714">
    <property type="entry name" value="PK_Tyr_Ser-Thr"/>
    <property type="match status" value="1"/>
</dbReference>
<gene>
    <name evidence="9" type="ORF">ZOSMA_76G00760</name>
</gene>
<dbReference type="InterPro" id="IPR000719">
    <property type="entry name" value="Prot_kinase_dom"/>
</dbReference>
<dbReference type="PIRSF" id="PIRSF000654">
    <property type="entry name" value="Integrin-linked_kinase"/>
    <property type="match status" value="1"/>
</dbReference>
<keyword evidence="10" id="KW-1185">Reference proteome</keyword>
<keyword evidence="4 9" id="KW-0418">Kinase</keyword>
<dbReference type="GO" id="GO:0004674">
    <property type="term" value="F:protein serine/threonine kinase activity"/>
    <property type="evidence" value="ECO:0000318"/>
    <property type="project" value="GO_Central"/>
</dbReference>
<dbReference type="Proteomes" id="UP000036987">
    <property type="component" value="Unassembled WGS sequence"/>
</dbReference>
<dbReference type="PROSITE" id="PS50088">
    <property type="entry name" value="ANK_REPEAT"/>
    <property type="match status" value="1"/>
</dbReference>
<feature type="domain" description="Protein kinase" evidence="8">
    <location>
        <begin position="149"/>
        <end position="421"/>
    </location>
</feature>
<feature type="compositionally biased region" description="Low complexity" evidence="7">
    <location>
        <begin position="44"/>
        <end position="57"/>
    </location>
</feature>
<comment type="similarity">
    <text evidence="1">Belongs to the protein kinase superfamily. TKL Ser/Thr protein kinase family.</text>
</comment>
<evidence type="ECO:0000256" key="3">
    <source>
        <dbReference type="ARBA" id="ARBA00022741"/>
    </source>
</evidence>